<dbReference type="SUPFAM" id="SSF48452">
    <property type="entry name" value="TPR-like"/>
    <property type="match status" value="1"/>
</dbReference>
<dbReference type="Gene3D" id="1.20.5.110">
    <property type="match status" value="1"/>
</dbReference>
<evidence type="ECO:0000256" key="1">
    <source>
        <dbReference type="HAMAP-Rule" id="MF_02066"/>
    </source>
</evidence>
<dbReference type="InterPro" id="IPR011990">
    <property type="entry name" value="TPR-like_helical_dom_sf"/>
</dbReference>
<protein>
    <recommendedName>
        <fullName evidence="1">Cell division coordinator CpoB</fullName>
    </recommendedName>
</protein>
<dbReference type="Pfam" id="PF16331">
    <property type="entry name" value="TolA_bind_tri"/>
    <property type="match status" value="1"/>
</dbReference>
<name>A0ABX1R0Z3_9ALTE</name>
<organism evidence="5 6">
    <name type="scientific">Alteromonas ponticola</name>
    <dbReference type="NCBI Taxonomy" id="2720613"/>
    <lineage>
        <taxon>Bacteria</taxon>
        <taxon>Pseudomonadati</taxon>
        <taxon>Pseudomonadota</taxon>
        <taxon>Gammaproteobacteria</taxon>
        <taxon>Alteromonadales</taxon>
        <taxon>Alteromonadaceae</taxon>
        <taxon>Alteromonas/Salinimonas group</taxon>
        <taxon>Alteromonas</taxon>
    </lineage>
</organism>
<feature type="region of interest" description="Disordered" evidence="3">
    <location>
        <begin position="129"/>
        <end position="160"/>
    </location>
</feature>
<dbReference type="Pfam" id="PF13432">
    <property type="entry name" value="TPR_16"/>
    <property type="match status" value="1"/>
</dbReference>
<dbReference type="RefSeq" id="WP_169209986.1">
    <property type="nucleotide sequence ID" value="NZ_JAATNW010000003.1"/>
</dbReference>
<keyword evidence="1" id="KW-0574">Periplasm</keyword>
<dbReference type="Proteomes" id="UP000709336">
    <property type="component" value="Unassembled WGS sequence"/>
</dbReference>
<dbReference type="InterPro" id="IPR034706">
    <property type="entry name" value="CpoB"/>
</dbReference>
<dbReference type="PROSITE" id="PS50005">
    <property type="entry name" value="TPR"/>
    <property type="match status" value="1"/>
</dbReference>
<comment type="similarity">
    <text evidence="1">Belongs to the CpoB family.</text>
</comment>
<proteinExistence type="inferred from homology"/>
<evidence type="ECO:0000313" key="6">
    <source>
        <dbReference type="Proteomes" id="UP000709336"/>
    </source>
</evidence>
<feature type="domain" description="YbgF trimerisation" evidence="4">
    <location>
        <begin position="61"/>
        <end position="133"/>
    </location>
</feature>
<keyword evidence="1" id="KW-0132">Cell division</keyword>
<keyword evidence="6" id="KW-1185">Reference proteome</keyword>
<keyword evidence="2" id="KW-0802">TPR repeat</keyword>
<dbReference type="InterPro" id="IPR014162">
    <property type="entry name" value="CpoB_C"/>
</dbReference>
<gene>
    <name evidence="5" type="primary">ybgF</name>
    <name evidence="1" type="synonym">cpoB</name>
    <name evidence="5" type="ORF">HCJ96_05190</name>
</gene>
<feature type="compositionally biased region" description="Polar residues" evidence="3">
    <location>
        <begin position="130"/>
        <end position="153"/>
    </location>
</feature>
<evidence type="ECO:0000313" key="5">
    <source>
        <dbReference type="EMBL" id="NMH59408.1"/>
    </source>
</evidence>
<dbReference type="SMART" id="SM00028">
    <property type="entry name" value="TPR"/>
    <property type="match status" value="3"/>
</dbReference>
<sequence length="280" mass="31511" precursor="true">MTKAITDRHFSGSIARGATLCSALLVSVMVNAQAPVYDVNNNDNSRRASASQGQGMPVGTVEQRVEILERMVDSRTQMQHRLQQQLDTMQSEIDELRGAVEVHTNQLEKVLERQRELYLEIDKRVEALKQSGSPSSADDDTNSAVSQPVSRPSANAEDESTAYDNAVNLILQSREYDKAIPAFQAFIQRFPNSQYAPNAHYWLGQLLFNKQEWAQAQEQFEIVSNRFSNSSKRADALLKLGVIAERQNNNQQAKQFYQQVIEMYPNSSARKLAESRISGL</sequence>
<dbReference type="InterPro" id="IPR032519">
    <property type="entry name" value="YbgF_tri"/>
</dbReference>
<feature type="signal peptide" evidence="1">
    <location>
        <begin position="1"/>
        <end position="32"/>
    </location>
</feature>
<dbReference type="Gene3D" id="1.25.40.10">
    <property type="entry name" value="Tetratricopeptide repeat domain"/>
    <property type="match status" value="1"/>
</dbReference>
<evidence type="ECO:0000256" key="2">
    <source>
        <dbReference type="PROSITE-ProRule" id="PRU00339"/>
    </source>
</evidence>
<comment type="function">
    <text evidence="1">Mediates coordination of peptidoglycan synthesis and outer membrane constriction during cell division.</text>
</comment>
<feature type="repeat" description="TPR" evidence="2">
    <location>
        <begin position="234"/>
        <end position="267"/>
    </location>
</feature>
<reference evidence="5 6" key="1">
    <citation type="submission" date="2020-03" db="EMBL/GenBank/DDBJ databases">
        <title>Alteromonas ponticola sp. nov., isolated from seawater.</title>
        <authorList>
            <person name="Yoon J.-H."/>
            <person name="Kim Y.-O."/>
        </authorList>
    </citation>
    <scope>NUCLEOTIDE SEQUENCE [LARGE SCALE GENOMIC DNA]</scope>
    <source>
        <strain evidence="5 6">MYP5</strain>
    </source>
</reference>
<feature type="chain" id="PRO_5044936333" description="Cell division coordinator CpoB" evidence="1">
    <location>
        <begin position="33"/>
        <end position="280"/>
    </location>
</feature>
<dbReference type="NCBIfam" id="TIGR02795">
    <property type="entry name" value="tol_pal_ybgF"/>
    <property type="match status" value="1"/>
</dbReference>
<evidence type="ECO:0000256" key="3">
    <source>
        <dbReference type="SAM" id="MobiDB-lite"/>
    </source>
</evidence>
<keyword evidence="1" id="KW-0131">Cell cycle</keyword>
<comment type="caution">
    <text evidence="5">The sequence shown here is derived from an EMBL/GenBank/DDBJ whole genome shotgun (WGS) entry which is preliminary data.</text>
</comment>
<accession>A0ABX1R0Z3</accession>
<evidence type="ECO:0000259" key="4">
    <source>
        <dbReference type="Pfam" id="PF16331"/>
    </source>
</evidence>
<dbReference type="HAMAP" id="MF_02066">
    <property type="entry name" value="CpoB"/>
    <property type="match status" value="1"/>
</dbReference>
<dbReference type="InterPro" id="IPR019734">
    <property type="entry name" value="TPR_rpt"/>
</dbReference>
<dbReference type="Pfam" id="PF13174">
    <property type="entry name" value="TPR_6"/>
    <property type="match status" value="1"/>
</dbReference>
<comment type="subcellular location">
    <subcellularLocation>
        <location evidence="1">Periplasm</location>
    </subcellularLocation>
</comment>
<keyword evidence="1" id="KW-0732">Signal</keyword>
<dbReference type="EMBL" id="JAATNW010000003">
    <property type="protein sequence ID" value="NMH59408.1"/>
    <property type="molecule type" value="Genomic_DNA"/>
</dbReference>